<dbReference type="AlphaFoldDB" id="A0A0L9USD5"/>
<gene>
    <name evidence="1" type="ORF">LR48_Vigan06g110100</name>
</gene>
<protein>
    <submittedName>
        <fullName evidence="1">Uncharacterized protein</fullName>
    </submittedName>
</protein>
<dbReference type="Proteomes" id="UP000053144">
    <property type="component" value="Chromosome 6"/>
</dbReference>
<dbReference type="InterPro" id="IPR040274">
    <property type="entry name" value="CLE27/CLE43"/>
</dbReference>
<reference evidence="2" key="1">
    <citation type="journal article" date="2015" name="Proc. Natl. Acad. Sci. U.S.A.">
        <title>Genome sequencing of adzuki bean (Vigna angularis) provides insight into high starch and low fat accumulation and domestication.</title>
        <authorList>
            <person name="Yang K."/>
            <person name="Tian Z."/>
            <person name="Chen C."/>
            <person name="Luo L."/>
            <person name="Zhao B."/>
            <person name="Wang Z."/>
            <person name="Yu L."/>
            <person name="Li Y."/>
            <person name="Sun Y."/>
            <person name="Li W."/>
            <person name="Chen Y."/>
            <person name="Li Y."/>
            <person name="Zhang Y."/>
            <person name="Ai D."/>
            <person name="Zhao J."/>
            <person name="Shang C."/>
            <person name="Ma Y."/>
            <person name="Wu B."/>
            <person name="Wang M."/>
            <person name="Gao L."/>
            <person name="Sun D."/>
            <person name="Zhang P."/>
            <person name="Guo F."/>
            <person name="Wang W."/>
            <person name="Li Y."/>
            <person name="Wang J."/>
            <person name="Varshney R.K."/>
            <person name="Wang J."/>
            <person name="Ling H.Q."/>
            <person name="Wan P."/>
        </authorList>
    </citation>
    <scope>NUCLEOTIDE SEQUENCE</scope>
    <source>
        <strain evidence="2">cv. Jingnong 6</strain>
    </source>
</reference>
<accession>A0A0L9USD5</accession>
<name>A0A0L9USD5_PHAAN</name>
<dbReference type="OMA" id="GNEMRKM"/>
<dbReference type="PANTHER" id="PTHR37184:SF2">
    <property type="entry name" value="CLAVATA3_ESR (CLE)-RELATED PROTEIN 43"/>
    <property type="match status" value="1"/>
</dbReference>
<dbReference type="EMBL" id="CM003376">
    <property type="protein sequence ID" value="KOM45795.1"/>
    <property type="molecule type" value="Genomic_DNA"/>
</dbReference>
<dbReference type="PANTHER" id="PTHR37184">
    <property type="entry name" value="CLAVATA3/ESR (CLE)-RELATED PROTEIN 27"/>
    <property type="match status" value="1"/>
</dbReference>
<evidence type="ECO:0000313" key="2">
    <source>
        <dbReference type="Proteomes" id="UP000053144"/>
    </source>
</evidence>
<sequence length="117" mass="13354">MGGTWKMKRLKFYVAYPPTMVFSGGKRLLHLSLVVLLCVTVLQMWVCCHSCQVGAIRLFPSNAILAKVKFSHGIEEDEKVKEDLLHKHFSGTTFGLLNKRFLENKRRVPTCPDPLHN</sequence>
<organism evidence="1 2">
    <name type="scientific">Phaseolus angularis</name>
    <name type="common">Azuki bean</name>
    <name type="synonym">Vigna angularis</name>
    <dbReference type="NCBI Taxonomy" id="3914"/>
    <lineage>
        <taxon>Eukaryota</taxon>
        <taxon>Viridiplantae</taxon>
        <taxon>Streptophyta</taxon>
        <taxon>Embryophyta</taxon>
        <taxon>Tracheophyta</taxon>
        <taxon>Spermatophyta</taxon>
        <taxon>Magnoliopsida</taxon>
        <taxon>eudicotyledons</taxon>
        <taxon>Gunneridae</taxon>
        <taxon>Pentapetalae</taxon>
        <taxon>rosids</taxon>
        <taxon>fabids</taxon>
        <taxon>Fabales</taxon>
        <taxon>Fabaceae</taxon>
        <taxon>Papilionoideae</taxon>
        <taxon>50 kb inversion clade</taxon>
        <taxon>NPAAA clade</taxon>
        <taxon>indigoferoid/millettioid clade</taxon>
        <taxon>Phaseoleae</taxon>
        <taxon>Vigna</taxon>
    </lineage>
</organism>
<proteinExistence type="predicted"/>
<dbReference type="Gramene" id="KOM45795">
    <property type="protein sequence ID" value="KOM45795"/>
    <property type="gene ID" value="LR48_Vigan06g110100"/>
</dbReference>
<evidence type="ECO:0000313" key="1">
    <source>
        <dbReference type="EMBL" id="KOM45795.1"/>
    </source>
</evidence>